<evidence type="ECO:0000313" key="1">
    <source>
        <dbReference type="EMBL" id="KAG9231966.1"/>
    </source>
</evidence>
<dbReference type="Proteomes" id="UP000824998">
    <property type="component" value="Unassembled WGS sequence"/>
</dbReference>
<dbReference type="EMBL" id="MU251572">
    <property type="protein sequence ID" value="KAG9231966.1"/>
    <property type="molecule type" value="Genomic_DNA"/>
</dbReference>
<reference evidence="1" key="1">
    <citation type="journal article" date="2021" name="IMA Fungus">
        <title>Genomic characterization of three marine fungi, including Emericellopsis atlantica sp. nov. with signatures of a generalist lifestyle and marine biomass degradation.</title>
        <authorList>
            <person name="Hagestad O.C."/>
            <person name="Hou L."/>
            <person name="Andersen J.H."/>
            <person name="Hansen E.H."/>
            <person name="Altermark B."/>
            <person name="Li C."/>
            <person name="Kuhnert E."/>
            <person name="Cox R.J."/>
            <person name="Crous P.W."/>
            <person name="Spatafora J.W."/>
            <person name="Lail K."/>
            <person name="Amirebrahimi M."/>
            <person name="Lipzen A."/>
            <person name="Pangilinan J."/>
            <person name="Andreopoulos W."/>
            <person name="Hayes R.D."/>
            <person name="Ng V."/>
            <person name="Grigoriev I.V."/>
            <person name="Jackson S.A."/>
            <person name="Sutton T.D.S."/>
            <person name="Dobson A.D.W."/>
            <person name="Rama T."/>
        </authorList>
    </citation>
    <scope>NUCLEOTIDE SEQUENCE</scope>
    <source>
        <strain evidence="1">TRa018bII</strain>
    </source>
</reference>
<keyword evidence="2" id="KW-1185">Reference proteome</keyword>
<evidence type="ECO:0000313" key="2">
    <source>
        <dbReference type="Proteomes" id="UP000824998"/>
    </source>
</evidence>
<protein>
    <submittedName>
        <fullName evidence="1">Uncharacterized protein</fullName>
    </submittedName>
</protein>
<name>A0A9P7YE38_9HELO</name>
<dbReference type="AlphaFoldDB" id="A0A9P7YE38"/>
<organism evidence="1 2">
    <name type="scientific">Amylocarpus encephaloides</name>
    <dbReference type="NCBI Taxonomy" id="45428"/>
    <lineage>
        <taxon>Eukaryota</taxon>
        <taxon>Fungi</taxon>
        <taxon>Dikarya</taxon>
        <taxon>Ascomycota</taxon>
        <taxon>Pezizomycotina</taxon>
        <taxon>Leotiomycetes</taxon>
        <taxon>Helotiales</taxon>
        <taxon>Helotiales incertae sedis</taxon>
        <taxon>Amylocarpus</taxon>
    </lineage>
</organism>
<accession>A0A9P7YE38</accession>
<gene>
    <name evidence="1" type="ORF">BJ875DRAFT_544957</name>
</gene>
<proteinExistence type="predicted"/>
<comment type="caution">
    <text evidence="1">The sequence shown here is derived from an EMBL/GenBank/DDBJ whole genome shotgun (WGS) entry which is preliminary data.</text>
</comment>
<sequence>MPLVQQEGRVFGNSKDGLVAGDSVYAVIVEIDGVGSTSIKREGSVPIIALFDCQSRDSWVSQGCVDYLSSYTVADLKTKFPIRRRNTSETPLIRIRWSCGRLGQNFEEGTFQIKPHAQFKILFGSGSEATESSVHPFRHLSLSSSSSMNIHSSKINNQARISARAVNTFREGIENRILLPLRTMPSILDINESLYPSAADLEEALNCLYSTSTAIDESLRSYDDGSNSNSSHLAEVLRTVPRFAPSDDTYTDSYDECNTRSSPASSVADDLYSKRNSQSISEVLRQQRSTPYSHDRWLNQPTQEEPASFMFARVVQQQRREVPKQTVQSLGIVPCQELSPTAQAMLDEAKRNAEKHANEYWIWDEEVGRYKHFDDGCDEPIWYSPP</sequence>
<dbReference type="OrthoDB" id="3561422at2759"/>